<comment type="caution">
    <text evidence="2">The sequence shown here is derived from an EMBL/GenBank/DDBJ whole genome shotgun (WGS) entry which is preliminary data.</text>
</comment>
<dbReference type="EMBL" id="PRLP01000148">
    <property type="protein sequence ID" value="PPC74384.1"/>
    <property type="molecule type" value="Genomic_DNA"/>
</dbReference>
<gene>
    <name evidence="2" type="ORF">C4K68_25945</name>
</gene>
<evidence type="ECO:0008006" key="4">
    <source>
        <dbReference type="Google" id="ProtNLM"/>
    </source>
</evidence>
<feature type="region of interest" description="Disordered" evidence="1">
    <location>
        <begin position="31"/>
        <end position="53"/>
    </location>
</feature>
<dbReference type="OrthoDB" id="6106532at2"/>
<dbReference type="Proteomes" id="UP000238196">
    <property type="component" value="Unassembled WGS sequence"/>
</dbReference>
<proteinExistence type="predicted"/>
<evidence type="ECO:0000313" key="3">
    <source>
        <dbReference type="Proteomes" id="UP000238196"/>
    </source>
</evidence>
<accession>A0A2S5KHU5</accession>
<feature type="compositionally biased region" description="Low complexity" evidence="1">
    <location>
        <begin position="32"/>
        <end position="48"/>
    </location>
</feature>
<reference evidence="2 3" key="1">
    <citation type="submission" date="2018-02" db="EMBL/GenBank/DDBJ databases">
        <title>novel marine gammaproteobacteria from coastal saline agro ecosystem.</title>
        <authorList>
            <person name="Krishnan R."/>
            <person name="Ramesh Kumar N."/>
        </authorList>
    </citation>
    <scope>NUCLEOTIDE SEQUENCE [LARGE SCALE GENOMIC DNA]</scope>
    <source>
        <strain evidence="2 3">228</strain>
    </source>
</reference>
<dbReference type="AlphaFoldDB" id="A0A2S5KHU5"/>
<evidence type="ECO:0000256" key="1">
    <source>
        <dbReference type="SAM" id="MobiDB-lite"/>
    </source>
</evidence>
<organism evidence="2 3">
    <name type="scientific">Proteobacteria bacterium 228</name>
    <dbReference type="NCBI Taxonomy" id="2083153"/>
    <lineage>
        <taxon>Bacteria</taxon>
        <taxon>Pseudomonadati</taxon>
        <taxon>Pseudomonadota</taxon>
    </lineage>
</organism>
<sequence>MQIQGSTFTYGQLGIQRGLAQLDQAGAQIAQGSVSDSSASSDNGLSNDQGSASVEDGLLSLPEAKVLVQAGAKVLEAQNSTLGTLLDIKV</sequence>
<evidence type="ECO:0000313" key="2">
    <source>
        <dbReference type="EMBL" id="PPC74384.1"/>
    </source>
</evidence>
<name>A0A2S5KHU5_9PROT</name>
<protein>
    <recommendedName>
        <fullName evidence="4">Flagellar biosynthesis protein FlgE</fullName>
    </recommendedName>
</protein>